<reference evidence="2 3" key="1">
    <citation type="submission" date="2021-03" db="EMBL/GenBank/DDBJ databases">
        <title>Caproiciproducens sp. nov. isolated from feces of cow.</title>
        <authorList>
            <person name="Choi J.-Y."/>
        </authorList>
    </citation>
    <scope>NUCLEOTIDE SEQUENCE [LARGE SCALE GENOMIC DNA]</scope>
    <source>
        <strain evidence="2 3">AGMB10547</strain>
    </source>
</reference>
<gene>
    <name evidence="2" type="ORF">J5W02_10015</name>
</gene>
<name>A0ABS7DPA8_9FIRM</name>
<comment type="caution">
    <text evidence="2">The sequence shown here is derived from an EMBL/GenBank/DDBJ whole genome shotgun (WGS) entry which is preliminary data.</text>
</comment>
<organism evidence="2 3">
    <name type="scientific">Caproiciproducens faecalis</name>
    <dbReference type="NCBI Taxonomy" id="2820301"/>
    <lineage>
        <taxon>Bacteria</taxon>
        <taxon>Bacillati</taxon>
        <taxon>Bacillota</taxon>
        <taxon>Clostridia</taxon>
        <taxon>Eubacteriales</taxon>
        <taxon>Acutalibacteraceae</taxon>
        <taxon>Caproiciproducens</taxon>
    </lineage>
</organism>
<dbReference type="InterPro" id="IPR036390">
    <property type="entry name" value="WH_DNA-bd_sf"/>
</dbReference>
<dbReference type="RefSeq" id="WP_219965539.1">
    <property type="nucleotide sequence ID" value="NZ_JAGFNZ010000003.1"/>
</dbReference>
<feature type="region of interest" description="Disordered" evidence="1">
    <location>
        <begin position="148"/>
        <end position="172"/>
    </location>
</feature>
<dbReference type="SUPFAM" id="SSF46785">
    <property type="entry name" value="Winged helix' DNA-binding domain"/>
    <property type="match status" value="1"/>
</dbReference>
<evidence type="ECO:0000313" key="3">
    <source>
        <dbReference type="Proteomes" id="UP000719942"/>
    </source>
</evidence>
<proteinExistence type="predicted"/>
<accession>A0ABS7DPA8</accession>
<dbReference type="Proteomes" id="UP000719942">
    <property type="component" value="Unassembled WGS sequence"/>
</dbReference>
<dbReference type="EMBL" id="JAGFNZ010000003">
    <property type="protein sequence ID" value="MBW7573146.1"/>
    <property type="molecule type" value="Genomic_DNA"/>
</dbReference>
<evidence type="ECO:0000256" key="1">
    <source>
        <dbReference type="SAM" id="MobiDB-lite"/>
    </source>
</evidence>
<dbReference type="Gene3D" id="1.10.10.10">
    <property type="entry name" value="Winged helix-like DNA-binding domain superfamily/Winged helix DNA-binding domain"/>
    <property type="match status" value="1"/>
</dbReference>
<dbReference type="InterPro" id="IPR036388">
    <property type="entry name" value="WH-like_DNA-bd_sf"/>
</dbReference>
<evidence type="ECO:0000313" key="2">
    <source>
        <dbReference type="EMBL" id="MBW7573146.1"/>
    </source>
</evidence>
<dbReference type="Pfam" id="PF13730">
    <property type="entry name" value="HTH_36"/>
    <property type="match status" value="1"/>
</dbReference>
<protein>
    <submittedName>
        <fullName evidence="2">Helix-turn-helix domain-containing protein</fullName>
    </submittedName>
</protein>
<sequence>MKGYFVSNVTKIVRKLELTAKAVHVYFYLAECSNINGECWPSKKTIAEACKISVATVTRALRELEKAGMVISEPRRRLNNGQTSNRYTVFTEPQDTKSSGQPGGIEEMEDTKQDVIDLPNVEKACEQHEIPEYISDVPADIPTGENHMGSTVPGRQKQSDHHAIPRRQKSIPAQPLSASRLLKLQLFCRLLLSQFDMAPRINMTPQGTNSTTKVTLKQRKKDFISKIAKRKFPHKREYGSDKSGDG</sequence>
<keyword evidence="3" id="KW-1185">Reference proteome</keyword>